<dbReference type="OrthoDB" id="10598279at2759"/>
<feature type="compositionally biased region" description="Polar residues" evidence="2">
    <location>
        <begin position="86"/>
        <end position="104"/>
    </location>
</feature>
<feature type="coiled-coil region" evidence="1">
    <location>
        <begin position="444"/>
        <end position="506"/>
    </location>
</feature>
<dbReference type="SUPFAM" id="SSF51045">
    <property type="entry name" value="WW domain"/>
    <property type="match status" value="1"/>
</dbReference>
<accession>A0A0N0P8M1</accession>
<keyword evidence="1" id="KW-0175">Coiled coil</keyword>
<evidence type="ECO:0000256" key="2">
    <source>
        <dbReference type="SAM" id="MobiDB-lite"/>
    </source>
</evidence>
<feature type="region of interest" description="Disordered" evidence="2">
    <location>
        <begin position="134"/>
        <end position="168"/>
    </location>
</feature>
<feature type="region of interest" description="Disordered" evidence="2">
    <location>
        <begin position="220"/>
        <end position="306"/>
    </location>
</feature>
<evidence type="ECO:0000313" key="5">
    <source>
        <dbReference type="Proteomes" id="UP000038009"/>
    </source>
</evidence>
<dbReference type="InterPro" id="IPR001202">
    <property type="entry name" value="WW_dom"/>
</dbReference>
<feature type="compositionally biased region" description="Low complexity" evidence="2">
    <location>
        <begin position="148"/>
        <end position="168"/>
    </location>
</feature>
<dbReference type="EMBL" id="LJSK01000010">
    <property type="protein sequence ID" value="KPI90099.1"/>
    <property type="molecule type" value="Genomic_DNA"/>
</dbReference>
<dbReference type="CDD" id="cd00201">
    <property type="entry name" value="WW"/>
    <property type="match status" value="1"/>
</dbReference>
<gene>
    <name evidence="4" type="ORF">ABL78_0744</name>
</gene>
<comment type="caution">
    <text evidence="4">The sequence shown here is derived from an EMBL/GenBank/DDBJ whole genome shotgun (WGS) entry which is preliminary data.</text>
</comment>
<evidence type="ECO:0000256" key="1">
    <source>
        <dbReference type="SAM" id="Coils"/>
    </source>
</evidence>
<dbReference type="InterPro" id="IPR036020">
    <property type="entry name" value="WW_dom_sf"/>
</dbReference>
<dbReference type="Proteomes" id="UP000038009">
    <property type="component" value="Unassembled WGS sequence"/>
</dbReference>
<keyword evidence="5" id="KW-1185">Reference proteome</keyword>
<reference evidence="4 5" key="1">
    <citation type="journal article" date="2015" name="PLoS Pathog.">
        <title>Leptomonas seymouri: Adaptations to the Dixenous Life Cycle Analyzed by Genome Sequencing, Transcriptome Profiling and Co-infection with Leishmania donovani.</title>
        <authorList>
            <person name="Kraeva N."/>
            <person name="Butenko A."/>
            <person name="Hlavacova J."/>
            <person name="Kostygov A."/>
            <person name="Myskova J."/>
            <person name="Grybchuk D."/>
            <person name="Lestinova T."/>
            <person name="Votypka J."/>
            <person name="Volf P."/>
            <person name="Opperdoes F."/>
            <person name="Flegontov P."/>
            <person name="Lukes J."/>
            <person name="Yurchenko V."/>
        </authorList>
    </citation>
    <scope>NUCLEOTIDE SEQUENCE [LARGE SCALE GENOMIC DNA]</scope>
    <source>
        <strain evidence="4 5">ATCC 30220</strain>
    </source>
</reference>
<dbReference type="OMA" id="ISSQWIC"/>
<dbReference type="AlphaFoldDB" id="A0A0N0P8M1"/>
<feature type="compositionally biased region" description="Basic and acidic residues" evidence="2">
    <location>
        <begin position="221"/>
        <end position="230"/>
    </location>
</feature>
<dbReference type="Pfam" id="PF00397">
    <property type="entry name" value="WW"/>
    <property type="match status" value="1"/>
</dbReference>
<feature type="region of interest" description="Disordered" evidence="2">
    <location>
        <begin position="71"/>
        <end position="122"/>
    </location>
</feature>
<name>A0A0N0P8M1_LEPSE</name>
<feature type="domain" description="WW" evidence="3">
    <location>
        <begin position="14"/>
        <end position="48"/>
    </location>
</feature>
<evidence type="ECO:0000259" key="3">
    <source>
        <dbReference type="PROSITE" id="PS50020"/>
    </source>
</evidence>
<protein>
    <recommendedName>
        <fullName evidence="3">WW domain-containing protein</fullName>
    </recommendedName>
</protein>
<dbReference type="Gene3D" id="2.20.70.10">
    <property type="match status" value="1"/>
</dbReference>
<dbReference type="VEuPathDB" id="TriTrypDB:Lsey_0010_0110"/>
<organism evidence="4 5">
    <name type="scientific">Leptomonas seymouri</name>
    <dbReference type="NCBI Taxonomy" id="5684"/>
    <lineage>
        <taxon>Eukaryota</taxon>
        <taxon>Discoba</taxon>
        <taxon>Euglenozoa</taxon>
        <taxon>Kinetoplastea</taxon>
        <taxon>Metakinetoplastina</taxon>
        <taxon>Trypanosomatida</taxon>
        <taxon>Trypanosomatidae</taxon>
        <taxon>Leishmaniinae</taxon>
        <taxon>Leptomonas</taxon>
    </lineage>
</organism>
<evidence type="ECO:0000313" key="4">
    <source>
        <dbReference type="EMBL" id="KPI90099.1"/>
    </source>
</evidence>
<sequence>MDVTLPDLMDMPASFISSQWICRKDPRTQRTYYVNRRTGRSTWDPVHQTAIDTEQDAVTYQAVVPALRPLNLSVKPPSPKGMKDLSATSQGATMTSSAPERNSTGSGSGGGNDKKEAPTLPLGSMIEGSEANVKHAAEKDGAAPAPPIISSSSSDATALQQQQRQHAQPLLSCEHLKLTPFTAAPTLPAQAPLSPSAALLDGADVADTTPLGVLLASRRRSPSEYVKHGSDFLTAPTSASAPPPDTGTWPPVDHTTFSSSKPSRSPVERRPVLAEDSPPSSALHQTQRPREMPSLLTQSSRQSHLPPALSLASLAAHPAAPTAQGQTLDDASATGTTDSAIVTASASDGALLSSPPSIERQPQPHALLLLQDGSFDPEEVATQELYLTQRIWELEAERARLKSELAVLRGPTEVETQSIAEDHDRLLEAQQALASAATLAVNQQKTKREELDRLRERFSELRELRDHSKFFISVLQDRLALVQGRCRKVQGEEEQLRQRRRELEEVFLPSEEASLRDVQSRLYNQRQWVAVQQRQLEERTHALTRGRDEVQRLKDRLDELAAIPHDKGSISGREERTSSSLIPQKEARVPKERCLSLRSADGALAVPAAEPEANRTEHGTELQTRIAELQRDIFCFQSSSRALYENRLLTVQQQLLREWTQRLHGETEAWRPALGEASAVLRSLKQFYKTQLCKYGVSATAT</sequence>
<proteinExistence type="predicted"/>
<dbReference type="PROSITE" id="PS50020">
    <property type="entry name" value="WW_DOMAIN_2"/>
    <property type="match status" value="1"/>
</dbReference>